<evidence type="ECO:0000256" key="2">
    <source>
        <dbReference type="ARBA" id="ARBA00022519"/>
    </source>
</evidence>
<keyword evidence="2" id="KW-0997">Cell inner membrane</keyword>
<accession>F5P1L5</accession>
<protein>
    <submittedName>
        <fullName evidence="6">4-alpha-L-fucosyltransferase domain protein</fullName>
        <ecNumber evidence="6">2.4.1.-</ecNumber>
    </submittedName>
</protein>
<keyword evidence="1" id="KW-1003">Cell membrane</keyword>
<name>F5P1L5_SHIFL</name>
<keyword evidence="4 6" id="KW-0808">Transferase</keyword>
<gene>
    <name evidence="6" type="ORF">SFK227_4389</name>
</gene>
<dbReference type="EMBL" id="AFGY01000058">
    <property type="protein sequence ID" value="EGK33168.1"/>
    <property type="molecule type" value="Genomic_DNA"/>
</dbReference>
<reference evidence="6 7" key="1">
    <citation type="submission" date="2011-04" db="EMBL/GenBank/DDBJ databases">
        <authorList>
            <person name="Rasko D."/>
            <person name="Redman J."/>
            <person name="Daugherty S.C."/>
            <person name="Tallon L."/>
            <person name="Sadzewicz L."/>
            <person name="Jones K."/>
            <person name="Santana-Cruz I."/>
            <person name="Liu X."/>
        </authorList>
    </citation>
    <scope>NUCLEOTIDE SEQUENCE [LARGE SCALE GENOMIC DNA]</scope>
    <source>
        <strain evidence="6 7">K-227</strain>
    </source>
</reference>
<dbReference type="Pfam" id="PF07429">
    <property type="entry name" value="Glyco_transf_56"/>
    <property type="match status" value="1"/>
</dbReference>
<evidence type="ECO:0000256" key="1">
    <source>
        <dbReference type="ARBA" id="ARBA00022475"/>
    </source>
</evidence>
<evidence type="ECO:0000313" key="6">
    <source>
        <dbReference type="EMBL" id="EGK33168.1"/>
    </source>
</evidence>
<evidence type="ECO:0000256" key="5">
    <source>
        <dbReference type="ARBA" id="ARBA00023136"/>
    </source>
</evidence>
<keyword evidence="5" id="KW-0472">Membrane</keyword>
<evidence type="ECO:0000256" key="3">
    <source>
        <dbReference type="ARBA" id="ARBA00022676"/>
    </source>
</evidence>
<dbReference type="GO" id="GO:0008417">
    <property type="term" value="F:fucosyltransferase activity"/>
    <property type="evidence" value="ECO:0007669"/>
    <property type="project" value="InterPro"/>
</dbReference>
<dbReference type="InterPro" id="IPR009993">
    <property type="entry name" value="WecF"/>
</dbReference>
<dbReference type="EC" id="2.4.1.-" evidence="6"/>
<dbReference type="AlphaFoldDB" id="F5P1L5"/>
<keyword evidence="3 6" id="KW-0328">Glycosyltransferase</keyword>
<proteinExistence type="predicted"/>
<dbReference type="GO" id="GO:0009246">
    <property type="term" value="P:enterobacterial common antigen biosynthetic process"/>
    <property type="evidence" value="ECO:0007669"/>
    <property type="project" value="InterPro"/>
</dbReference>
<dbReference type="PATRIC" id="fig|766147.3.peg.4270"/>
<evidence type="ECO:0000313" key="7">
    <source>
        <dbReference type="Proteomes" id="UP000004520"/>
    </source>
</evidence>
<dbReference type="Proteomes" id="UP000004520">
    <property type="component" value="Unassembled WGS sequence"/>
</dbReference>
<sequence>MTVLIHVLGSDIPHHNRTVLRFFNDALAATSEHAREFMVVGKDDGLSDSCPVLSVQFFPGKKSLAEAVIAKAKANRQQRFFSTVSSIPHCGWLC</sequence>
<organism evidence="6 7">
    <name type="scientific">Shigella flexneri K-227</name>
    <dbReference type="NCBI Taxonomy" id="766147"/>
    <lineage>
        <taxon>Bacteria</taxon>
        <taxon>Pseudomonadati</taxon>
        <taxon>Pseudomonadota</taxon>
        <taxon>Gammaproteobacteria</taxon>
        <taxon>Enterobacterales</taxon>
        <taxon>Enterobacteriaceae</taxon>
        <taxon>Shigella</taxon>
    </lineage>
</organism>
<comment type="caution">
    <text evidence="6">The sequence shown here is derived from an EMBL/GenBank/DDBJ whole genome shotgun (WGS) entry which is preliminary data.</text>
</comment>
<evidence type="ECO:0000256" key="4">
    <source>
        <dbReference type="ARBA" id="ARBA00022679"/>
    </source>
</evidence>